<name>J6ERA1_TRIAS</name>
<feature type="chain" id="PRO_5003787154" evidence="7">
    <location>
        <begin position="18"/>
        <end position="609"/>
    </location>
</feature>
<evidence type="ECO:0000256" key="1">
    <source>
        <dbReference type="ARBA" id="ARBA00004167"/>
    </source>
</evidence>
<evidence type="ECO:0000256" key="7">
    <source>
        <dbReference type="SAM" id="SignalP"/>
    </source>
</evidence>
<protein>
    <submittedName>
        <fullName evidence="8">Uncharacterized protein</fullName>
    </submittedName>
</protein>
<sequence length="609" mass="65164">MLIAVAALAGTLRGVMGAQEADIAFSISMNLTGWSPQVLQSKWDMNLNTGALTFRNQSFPVDEVELVRAVGNGFGLYGSVEDVPVNTTWFRSWWGTSNAASKRWEWLNNPVPASGLLAMFEKDGASSWRMTLANVSDSSSSVTIDYVNLQIPVKTKAPNEEALRSQAQTISTVQDGKARLESFFLRDFASEDYLLSITDKTIDQFAAIPPQHHDIVNNSVALSFYTELVYNVPSQTSLINITGPVFNSSDAGCYAILHPEPWWWSSEMVPRSNSAKPVYRAGQTLFMLPTDPSVTYQLVIGARGNDTVCAISDITTYAYDPAAAAELNDSTTSTSSASSKETSAGAGAAGSDGKPASKKSNAGAIAGGVVGGVVGLALLGLALVFCLRRRRRQNASSPTSEKPVNRRGKYEPTEDVQFIVPFVGAKASDGASTPERPGHQRHYTSTTDSAEGYTPTTEKQQELRSSYDDTFFGEASTTAGQPQPNTDSNSRRPAATPRHPVHAEDMEDADEVSMLPPMYKESWSQRHIATDAEDTAVGVVRQEASGGSASRARDGLSPITTSKECSSIVSDLKSGVPLVAASRDGHSPVTPSKDGHSPVSTDKSALSPK</sequence>
<gene>
    <name evidence="8" type="ORF">A1Q1_04252</name>
</gene>
<dbReference type="EMBL" id="ALBS01000266">
    <property type="protein sequence ID" value="EJT47009.1"/>
    <property type="molecule type" value="Genomic_DNA"/>
</dbReference>
<dbReference type="HOGENOM" id="CLU_452834_0_0_1"/>
<dbReference type="Proteomes" id="UP000002748">
    <property type="component" value="Unassembled WGS sequence"/>
</dbReference>
<evidence type="ECO:0000256" key="3">
    <source>
        <dbReference type="ARBA" id="ARBA00022989"/>
    </source>
</evidence>
<evidence type="ECO:0000313" key="8">
    <source>
        <dbReference type="EMBL" id="EJT47009.1"/>
    </source>
</evidence>
<proteinExistence type="predicted"/>
<keyword evidence="2 6" id="KW-0812">Transmembrane</keyword>
<keyword evidence="4 6" id="KW-0472">Membrane</keyword>
<feature type="signal peptide" evidence="7">
    <location>
        <begin position="1"/>
        <end position="17"/>
    </location>
</feature>
<dbReference type="AlphaFoldDB" id="J6ERA1"/>
<evidence type="ECO:0000313" key="9">
    <source>
        <dbReference type="Proteomes" id="UP000002748"/>
    </source>
</evidence>
<feature type="region of interest" description="Disordered" evidence="5">
    <location>
        <begin position="427"/>
        <end position="504"/>
    </location>
</feature>
<dbReference type="GeneID" id="25987765"/>
<organism evidence="8 9">
    <name type="scientific">Trichosporon asahii var. asahii (strain ATCC 90039 / CBS 2479 / JCM 2466 / KCTC 7840 / NBRC 103889/ NCYC 2677 / UAMH 7654)</name>
    <name type="common">Yeast</name>
    <dbReference type="NCBI Taxonomy" id="1186058"/>
    <lineage>
        <taxon>Eukaryota</taxon>
        <taxon>Fungi</taxon>
        <taxon>Dikarya</taxon>
        <taxon>Basidiomycota</taxon>
        <taxon>Agaricomycotina</taxon>
        <taxon>Tremellomycetes</taxon>
        <taxon>Trichosporonales</taxon>
        <taxon>Trichosporonaceae</taxon>
        <taxon>Trichosporon</taxon>
    </lineage>
</organism>
<dbReference type="RefSeq" id="XP_014178104.1">
    <property type="nucleotide sequence ID" value="XM_014322629.1"/>
</dbReference>
<evidence type="ECO:0000256" key="2">
    <source>
        <dbReference type="ARBA" id="ARBA00022692"/>
    </source>
</evidence>
<feature type="region of interest" description="Disordered" evidence="5">
    <location>
        <begin position="579"/>
        <end position="609"/>
    </location>
</feature>
<dbReference type="KEGG" id="tasa:A1Q1_04252"/>
<dbReference type="VEuPathDB" id="FungiDB:A1Q1_04252"/>
<feature type="region of interest" description="Disordered" evidence="5">
    <location>
        <begin position="392"/>
        <end position="415"/>
    </location>
</feature>
<keyword evidence="7" id="KW-0732">Signal</keyword>
<dbReference type="GO" id="GO:0071944">
    <property type="term" value="C:cell periphery"/>
    <property type="evidence" value="ECO:0007669"/>
    <property type="project" value="UniProtKB-ARBA"/>
</dbReference>
<accession>J6ERA1</accession>
<feature type="compositionally biased region" description="Polar residues" evidence="5">
    <location>
        <begin position="443"/>
        <end position="458"/>
    </location>
</feature>
<feature type="transmembrane region" description="Helical" evidence="6">
    <location>
        <begin position="364"/>
        <end position="387"/>
    </location>
</feature>
<feature type="compositionally biased region" description="Polar residues" evidence="5">
    <location>
        <begin position="475"/>
        <end position="488"/>
    </location>
</feature>
<evidence type="ECO:0000256" key="6">
    <source>
        <dbReference type="SAM" id="Phobius"/>
    </source>
</evidence>
<dbReference type="GO" id="GO:0016020">
    <property type="term" value="C:membrane"/>
    <property type="evidence" value="ECO:0007669"/>
    <property type="project" value="UniProtKB-SubCell"/>
</dbReference>
<dbReference type="InterPro" id="IPR051694">
    <property type="entry name" value="Immunoregulatory_rcpt-like"/>
</dbReference>
<dbReference type="PANTHER" id="PTHR15549">
    <property type="entry name" value="PAIRED IMMUNOGLOBULIN-LIKE TYPE 2 RECEPTOR"/>
    <property type="match status" value="1"/>
</dbReference>
<comment type="caution">
    <text evidence="8">The sequence shown here is derived from an EMBL/GenBank/DDBJ whole genome shotgun (WGS) entry which is preliminary data.</text>
</comment>
<evidence type="ECO:0000256" key="5">
    <source>
        <dbReference type="SAM" id="MobiDB-lite"/>
    </source>
</evidence>
<comment type="subcellular location">
    <subcellularLocation>
        <location evidence="1">Membrane</location>
        <topology evidence="1">Single-pass membrane protein</topology>
    </subcellularLocation>
</comment>
<evidence type="ECO:0000256" key="4">
    <source>
        <dbReference type="ARBA" id="ARBA00023136"/>
    </source>
</evidence>
<feature type="region of interest" description="Disordered" evidence="5">
    <location>
        <begin position="330"/>
        <end position="360"/>
    </location>
</feature>
<feature type="compositionally biased region" description="Polar residues" evidence="5">
    <location>
        <begin position="598"/>
        <end position="609"/>
    </location>
</feature>
<keyword evidence="3 6" id="KW-1133">Transmembrane helix</keyword>
<reference evidence="8 9" key="1">
    <citation type="journal article" date="2012" name="Eukaryot. Cell">
        <title>Draft genome sequence of CBS 2479, the standard type strain of Trichosporon asahii.</title>
        <authorList>
            <person name="Yang R.Y."/>
            <person name="Li H.T."/>
            <person name="Zhu H."/>
            <person name="Zhou G.P."/>
            <person name="Wang M."/>
            <person name="Wang L."/>
        </authorList>
    </citation>
    <scope>NUCLEOTIDE SEQUENCE [LARGE SCALE GENOMIC DNA]</scope>
    <source>
        <strain evidence="9">ATCC 90039 / CBS 2479 / JCM 2466 / KCTC 7840 / NCYC 2677 / UAMH 7654</strain>
    </source>
</reference>